<proteinExistence type="predicted"/>
<evidence type="ECO:0000256" key="2">
    <source>
        <dbReference type="ARBA" id="ARBA00022692"/>
    </source>
</evidence>
<reference evidence="6" key="1">
    <citation type="submission" date="2021-01" db="EMBL/GenBank/DDBJ databases">
        <authorList>
            <person name="Corre E."/>
            <person name="Pelletier E."/>
            <person name="Niang G."/>
            <person name="Scheremetjew M."/>
            <person name="Finn R."/>
            <person name="Kale V."/>
            <person name="Holt S."/>
            <person name="Cochrane G."/>
            <person name="Meng A."/>
            <person name="Brown T."/>
            <person name="Cohen L."/>
        </authorList>
    </citation>
    <scope>NUCLEOTIDE SEQUENCE</scope>
    <source>
        <strain evidence="6">Grunow 1884</strain>
    </source>
</reference>
<keyword evidence="3 5" id="KW-1133">Transmembrane helix</keyword>
<evidence type="ECO:0000256" key="5">
    <source>
        <dbReference type="SAM" id="Phobius"/>
    </source>
</evidence>
<dbReference type="GO" id="GO:0016020">
    <property type="term" value="C:membrane"/>
    <property type="evidence" value="ECO:0007669"/>
    <property type="project" value="UniProtKB-SubCell"/>
</dbReference>
<evidence type="ECO:0000313" key="6">
    <source>
        <dbReference type="EMBL" id="CAD9323365.1"/>
    </source>
</evidence>
<evidence type="ECO:0000256" key="1">
    <source>
        <dbReference type="ARBA" id="ARBA00004141"/>
    </source>
</evidence>
<organism evidence="6">
    <name type="scientific">Trieres chinensis</name>
    <name type="common">Marine centric diatom</name>
    <name type="synonym">Odontella sinensis</name>
    <dbReference type="NCBI Taxonomy" id="1514140"/>
    <lineage>
        <taxon>Eukaryota</taxon>
        <taxon>Sar</taxon>
        <taxon>Stramenopiles</taxon>
        <taxon>Ochrophyta</taxon>
        <taxon>Bacillariophyta</taxon>
        <taxon>Mediophyceae</taxon>
        <taxon>Biddulphiophycidae</taxon>
        <taxon>Eupodiscales</taxon>
        <taxon>Parodontellaceae</taxon>
        <taxon>Trieres</taxon>
    </lineage>
</organism>
<sequence length="104" mass="10532">MGASGVVSGVLGARIYTALRSPWHGSLTGADALLGVFVVASEMAGTPLTLAGLRERMADGDGVDHACHVFGILSGAVIAAGILCFKKRSRIRPGGGRRLGGLSD</sequence>
<dbReference type="InterPro" id="IPR035952">
    <property type="entry name" value="Rhomboid-like_sf"/>
</dbReference>
<dbReference type="AlphaFoldDB" id="A0A7S2E9G9"/>
<comment type="subcellular location">
    <subcellularLocation>
        <location evidence="1">Membrane</location>
        <topology evidence="1">Multi-pass membrane protein</topology>
    </subcellularLocation>
</comment>
<gene>
    <name evidence="6" type="ORF">OSIN01602_LOCUS2340</name>
</gene>
<keyword evidence="2 5" id="KW-0812">Transmembrane</keyword>
<dbReference type="Gene3D" id="1.20.1540.10">
    <property type="entry name" value="Rhomboid-like"/>
    <property type="match status" value="1"/>
</dbReference>
<dbReference type="EMBL" id="HBGO01004211">
    <property type="protein sequence ID" value="CAD9323365.1"/>
    <property type="molecule type" value="Transcribed_RNA"/>
</dbReference>
<evidence type="ECO:0000256" key="3">
    <source>
        <dbReference type="ARBA" id="ARBA00022989"/>
    </source>
</evidence>
<evidence type="ECO:0000256" key="4">
    <source>
        <dbReference type="ARBA" id="ARBA00023136"/>
    </source>
</evidence>
<feature type="transmembrane region" description="Helical" evidence="5">
    <location>
        <begin position="63"/>
        <end position="85"/>
    </location>
</feature>
<keyword evidence="4 5" id="KW-0472">Membrane</keyword>
<protein>
    <recommendedName>
        <fullName evidence="7">Peptidase S54 rhomboid domain-containing protein</fullName>
    </recommendedName>
</protein>
<accession>A0A7S2E9G9</accession>
<dbReference type="SUPFAM" id="SSF144091">
    <property type="entry name" value="Rhomboid-like"/>
    <property type="match status" value="1"/>
</dbReference>
<name>A0A7S2E9G9_TRICV</name>
<evidence type="ECO:0008006" key="7">
    <source>
        <dbReference type="Google" id="ProtNLM"/>
    </source>
</evidence>